<feature type="transmembrane region" description="Helical" evidence="2">
    <location>
        <begin position="69"/>
        <end position="93"/>
    </location>
</feature>
<reference evidence="3 4" key="1">
    <citation type="submission" date="2017-10" db="EMBL/GenBank/DDBJ databases">
        <title>Sequencing the genomes of 1000 actinobacteria strains.</title>
        <authorList>
            <person name="Klenk H.-P."/>
        </authorList>
    </citation>
    <scope>NUCLEOTIDE SEQUENCE [LARGE SCALE GENOMIC DNA]</scope>
    <source>
        <strain evidence="3 4">DSM 21574</strain>
    </source>
</reference>
<keyword evidence="2" id="KW-0472">Membrane</keyword>
<dbReference type="AlphaFoldDB" id="A0A2A9ED86"/>
<proteinExistence type="predicted"/>
<organism evidence="3 4">
    <name type="scientific">Flavimobilis soli</name>
    <dbReference type="NCBI Taxonomy" id="442709"/>
    <lineage>
        <taxon>Bacteria</taxon>
        <taxon>Bacillati</taxon>
        <taxon>Actinomycetota</taxon>
        <taxon>Actinomycetes</taxon>
        <taxon>Micrococcales</taxon>
        <taxon>Jonesiaceae</taxon>
        <taxon>Flavimobilis</taxon>
    </lineage>
</organism>
<evidence type="ECO:0000256" key="2">
    <source>
        <dbReference type="SAM" id="Phobius"/>
    </source>
</evidence>
<protein>
    <submittedName>
        <fullName evidence="3">Uncharacterized protein</fullName>
    </submittedName>
</protein>
<evidence type="ECO:0000313" key="4">
    <source>
        <dbReference type="Proteomes" id="UP000221394"/>
    </source>
</evidence>
<gene>
    <name evidence="3" type="ORF">ATL41_0900</name>
</gene>
<dbReference type="Proteomes" id="UP000221394">
    <property type="component" value="Unassembled WGS sequence"/>
</dbReference>
<evidence type="ECO:0000256" key="1">
    <source>
        <dbReference type="SAM" id="MobiDB-lite"/>
    </source>
</evidence>
<sequence>MTTQTLATRPSDPSIPYPALHHDGDHTWKPESRIGGIAVGALLSVAFIGASIWLQLISDVQYEITFNKIVTIPAVAFTGVGAVVSLIVLAAAFRPHAPWFQDWSYLEVLEEQDGLRIFAGRLGKDHEGVLVRSGESVQIAGSRGEELDEAELTVKAPAGSLTVDVDVFLSTIDAKPLAAAAERYGITLVYTGVATEIPAATA</sequence>
<keyword evidence="2" id="KW-1133">Transmembrane helix</keyword>
<dbReference type="RefSeq" id="WP_098457392.1">
    <property type="nucleotide sequence ID" value="NZ_PDJH01000001.1"/>
</dbReference>
<keyword evidence="2" id="KW-0812">Transmembrane</keyword>
<comment type="caution">
    <text evidence="3">The sequence shown here is derived from an EMBL/GenBank/DDBJ whole genome shotgun (WGS) entry which is preliminary data.</text>
</comment>
<dbReference type="EMBL" id="PDJH01000001">
    <property type="protein sequence ID" value="PFG36189.1"/>
    <property type="molecule type" value="Genomic_DNA"/>
</dbReference>
<keyword evidence="4" id="KW-1185">Reference proteome</keyword>
<feature type="region of interest" description="Disordered" evidence="1">
    <location>
        <begin position="1"/>
        <end position="20"/>
    </location>
</feature>
<feature type="transmembrane region" description="Helical" evidence="2">
    <location>
        <begin position="34"/>
        <end position="57"/>
    </location>
</feature>
<evidence type="ECO:0000313" key="3">
    <source>
        <dbReference type="EMBL" id="PFG36189.1"/>
    </source>
</evidence>
<dbReference type="OrthoDB" id="9954754at2"/>
<name>A0A2A9ED86_9MICO</name>
<accession>A0A2A9ED86</accession>